<dbReference type="EMBL" id="JASGCB010000004">
    <property type="protein sequence ID" value="MDI9259317.1"/>
    <property type="molecule type" value="Genomic_DNA"/>
</dbReference>
<dbReference type="Pfam" id="PF00491">
    <property type="entry name" value="Arginase"/>
    <property type="match status" value="1"/>
</dbReference>
<dbReference type="Proteomes" id="UP001529245">
    <property type="component" value="Unassembled WGS sequence"/>
</dbReference>
<organism evidence="2 3">
    <name type="scientific">Alicyclobacillus sendaiensis PA2</name>
    <dbReference type="NCBI Taxonomy" id="3029425"/>
    <lineage>
        <taxon>Bacteria</taxon>
        <taxon>Bacillati</taxon>
        <taxon>Bacillota</taxon>
        <taxon>Bacilli</taxon>
        <taxon>Bacillales</taxon>
        <taxon>Alicyclobacillaceae</taxon>
        <taxon>Alicyclobacillus</taxon>
    </lineage>
</organism>
<protein>
    <submittedName>
        <fullName evidence="2">Arginase family protein</fullName>
    </submittedName>
</protein>
<dbReference type="RefSeq" id="WP_283202884.1">
    <property type="nucleotide sequence ID" value="NZ_JASGCB010000004.1"/>
</dbReference>
<evidence type="ECO:0000256" key="1">
    <source>
        <dbReference type="PROSITE-ProRule" id="PRU00742"/>
    </source>
</evidence>
<comment type="caution">
    <text evidence="2">The sequence shown here is derived from an EMBL/GenBank/DDBJ whole genome shotgun (WGS) entry which is preliminary data.</text>
</comment>
<dbReference type="PANTHER" id="PTHR11358:SF41">
    <property type="entry name" value="ARGINASE"/>
    <property type="match status" value="1"/>
</dbReference>
<proteinExistence type="inferred from homology"/>
<dbReference type="PANTHER" id="PTHR11358">
    <property type="entry name" value="ARGINASE/AGMATINASE"/>
    <property type="match status" value="1"/>
</dbReference>
<dbReference type="Gene3D" id="3.40.800.10">
    <property type="entry name" value="Ureohydrolase domain"/>
    <property type="match status" value="1"/>
</dbReference>
<name>A0ABT6XW44_ALISE</name>
<dbReference type="InterPro" id="IPR006035">
    <property type="entry name" value="Ureohydrolase"/>
</dbReference>
<reference evidence="2 3" key="1">
    <citation type="submission" date="2023-04" db="EMBL/GenBank/DDBJ databases">
        <title>A. sendaiensis sub sp. chiapanensis a novel subspecie with specific adaptation in bacterial cell wall isolated from an active volcano.</title>
        <authorList>
            <person name="Alvarez Gutierrez P.E."/>
            <person name="Ortiz Cortes L.Y."/>
        </authorList>
    </citation>
    <scope>NUCLEOTIDE SEQUENCE [LARGE SCALE GENOMIC DNA]</scope>
    <source>
        <strain evidence="2 3">PA2</strain>
    </source>
</reference>
<evidence type="ECO:0000313" key="3">
    <source>
        <dbReference type="Proteomes" id="UP001529245"/>
    </source>
</evidence>
<dbReference type="SUPFAM" id="SSF52768">
    <property type="entry name" value="Arginase/deacetylase"/>
    <property type="match status" value="1"/>
</dbReference>
<evidence type="ECO:0000313" key="2">
    <source>
        <dbReference type="EMBL" id="MDI9259317.1"/>
    </source>
</evidence>
<gene>
    <name evidence="2" type="ORF">QID03_03885</name>
</gene>
<comment type="similarity">
    <text evidence="1">Belongs to the arginase family.</text>
</comment>
<dbReference type="PROSITE" id="PS51409">
    <property type="entry name" value="ARGINASE_2"/>
    <property type="match status" value="1"/>
</dbReference>
<sequence>MLPQSSGVTVLHLDESLSVQSLPLLPAHEIVHLDDIPGTHGMCDPFAARAIERRLAQRAYRGVTLIGSGTYHYVTYFLLRECQEPFSLVLFDHHTDCAAEPPLLSCGNWVRRALSRIQRLRRVVIVGARDASELSDLGRRQSDVIVIGEEELKRWSSPRRLAHRILEAAGRYPVYISVDKDVLDPADAATDWDGGSMRLRTLLYALVALRRHRRIVGVDLCGEWPISPVGAVSARSLGEIRKNEAANRAILRALRSG</sequence>
<dbReference type="InterPro" id="IPR023696">
    <property type="entry name" value="Ureohydrolase_dom_sf"/>
</dbReference>
<accession>A0ABT6XW44</accession>
<keyword evidence="3" id="KW-1185">Reference proteome</keyword>